<dbReference type="EMBL" id="JARJBC010000031">
    <property type="protein sequence ID" value="MDF3293891.1"/>
    <property type="molecule type" value="Genomic_DNA"/>
</dbReference>
<organism evidence="2 3">
    <name type="scientific">Streptomyces silvisoli</name>
    <dbReference type="NCBI Taxonomy" id="3034235"/>
    <lineage>
        <taxon>Bacteria</taxon>
        <taxon>Bacillati</taxon>
        <taxon>Actinomycetota</taxon>
        <taxon>Actinomycetes</taxon>
        <taxon>Kitasatosporales</taxon>
        <taxon>Streptomycetaceae</taxon>
        <taxon>Streptomyces</taxon>
    </lineage>
</organism>
<feature type="compositionally biased region" description="Basic residues" evidence="1">
    <location>
        <begin position="45"/>
        <end position="55"/>
    </location>
</feature>
<gene>
    <name evidence="2" type="ORF">P3G67_32700</name>
</gene>
<evidence type="ECO:0000313" key="2">
    <source>
        <dbReference type="EMBL" id="MDF3293891.1"/>
    </source>
</evidence>
<feature type="region of interest" description="Disordered" evidence="1">
    <location>
        <begin position="35"/>
        <end position="69"/>
    </location>
</feature>
<protein>
    <recommendedName>
        <fullName evidence="4">Cytochrome P450</fullName>
    </recommendedName>
</protein>
<keyword evidence="3" id="KW-1185">Reference proteome</keyword>
<reference evidence="2 3" key="1">
    <citation type="submission" date="2023-03" db="EMBL/GenBank/DDBJ databases">
        <title>Draft genome sequence of Streptomyces sp. RB6PN23 isolated from peat swamp forest in Thailand.</title>
        <authorList>
            <person name="Klaysubun C."/>
            <person name="Duangmal K."/>
        </authorList>
    </citation>
    <scope>NUCLEOTIDE SEQUENCE [LARGE SCALE GENOMIC DNA]</scope>
    <source>
        <strain evidence="2 3">RB6PN23</strain>
    </source>
</reference>
<evidence type="ECO:0000256" key="1">
    <source>
        <dbReference type="SAM" id="MobiDB-lite"/>
    </source>
</evidence>
<dbReference type="Proteomes" id="UP001216579">
    <property type="component" value="Unassembled WGS sequence"/>
</dbReference>
<evidence type="ECO:0000313" key="3">
    <source>
        <dbReference type="Proteomes" id="UP001216579"/>
    </source>
</evidence>
<name>A0ABT5ZVX4_9ACTN</name>
<comment type="caution">
    <text evidence="2">The sequence shown here is derived from an EMBL/GenBank/DDBJ whole genome shotgun (WGS) entry which is preliminary data.</text>
</comment>
<dbReference type="RefSeq" id="WP_276096735.1">
    <property type="nucleotide sequence ID" value="NZ_JARJBC010000031.1"/>
</dbReference>
<accession>A0ABT5ZVX4</accession>
<proteinExistence type="predicted"/>
<sequence>MTMPSLEQLTPPGMDFATAPYPLYAHLRERGPVHRVTAPEGSCPTHRRQTPGARRRPAERPEQPLPHAV</sequence>
<evidence type="ECO:0008006" key="4">
    <source>
        <dbReference type="Google" id="ProtNLM"/>
    </source>
</evidence>